<protein>
    <recommendedName>
        <fullName evidence="1">SET domain-containing protein</fullName>
    </recommendedName>
</protein>
<dbReference type="Proteomes" id="UP000594364">
    <property type="component" value="Chromosome 6"/>
</dbReference>
<dbReference type="AlphaFoldDB" id="A0A7U3Q255"/>
<keyword evidence="3" id="KW-1185">Reference proteome</keyword>
<dbReference type="Gene3D" id="2.170.270.10">
    <property type="entry name" value="SET domain"/>
    <property type="match status" value="1"/>
</dbReference>
<dbReference type="InterPro" id="IPR046341">
    <property type="entry name" value="SET_dom_sf"/>
</dbReference>
<evidence type="ECO:0000313" key="2">
    <source>
        <dbReference type="EMBL" id="QPH18063.1"/>
    </source>
</evidence>
<evidence type="ECO:0000313" key="3">
    <source>
        <dbReference type="Proteomes" id="UP000594364"/>
    </source>
</evidence>
<dbReference type="SUPFAM" id="SSF82199">
    <property type="entry name" value="SET domain"/>
    <property type="match status" value="1"/>
</dbReference>
<dbReference type="Pfam" id="PF00856">
    <property type="entry name" value="SET"/>
    <property type="match status" value="1"/>
</dbReference>
<dbReference type="PANTHER" id="PTHR47643">
    <property type="entry name" value="TPR DOMAIN PROTEIN (AFU_ORTHOLOGUE AFUA_5G12710)"/>
    <property type="match status" value="1"/>
</dbReference>
<dbReference type="Pfam" id="PF13432">
    <property type="entry name" value="TPR_16"/>
    <property type="match status" value="1"/>
</dbReference>
<dbReference type="CDD" id="cd20071">
    <property type="entry name" value="SET_SMYD"/>
    <property type="match status" value="1"/>
</dbReference>
<proteinExistence type="predicted"/>
<sequence length="748" mass="84037">MSPRLPSYRMDIRDITDEDRDFTLKQVQHATSRANKRQGEVVQDHPSPEQLIANFMENLTSNLPSVQIFHRNGRMILAPNPTPYAPCHRLLHELKPLKIAQLRLETHHRGGMVVVRVRTPPKRMALAVVAIVEDEEGTATTLQLFHQPEELDVPAKEILQPDMVLALKEPYLKYCTEGSYALRVDHVSDVTWLEGAEEHVPIQWRRSLILEDSTRIRLQGNDAVQSQKWAEAERLYTRAIRAAVSPEEQRPAYLNRSLANLRLGRFEKALSDAVHSREAGMASEKGLFREARALYEHRRFERCIEILRQLVESNPENTDAKREIERVKARLREQQTGEYNFRQMYKQAEQTPPIIDCATYSAVVEIRTSPGRGRGLFTTKPVSAGQLLLCEKAFAYFYAAGDYPTNQTPVLINGSTKRIIGGAQAHMITRVVQKTYHNPGTLKMFEDLHRGGYTTTVTNALAASSSPIVDSFLVDKIAALNGFGAPRTTFASEATVLHGEPPEADTSSGVWLLASYINHSCLANCKRSFIGDMIIFRAMRDMQAGTELFISYCFPEPLDSYKEVQKQLRHWGFTCDCKLCKVRRSTSTRVLQLRRKLLDDFGKIVMPNRTTRGTSESMQLLSGLEKIYPKIHGIPRSELFAPYLGVGSYIFAAGKKIDGVETLVRGLEALDFEITANLRGGHGNPPSLEILQWGHVTSVVPLAFLGMSEAYETLAPELCATVKNYAKIAYAIVVGENETVLDVFPSLA</sequence>
<reference evidence="2 3" key="1">
    <citation type="journal article" date="2018" name="PLoS Genet.">
        <title>Repeat elements organise 3D genome structure and mediate transcription in the filamentous fungus Epichloe festucae.</title>
        <authorList>
            <person name="Winter D.J."/>
            <person name="Ganley A.R.D."/>
            <person name="Young C.A."/>
            <person name="Liachko I."/>
            <person name="Schardl C.L."/>
            <person name="Dupont P.Y."/>
            <person name="Berry D."/>
            <person name="Ram A."/>
            <person name="Scott B."/>
            <person name="Cox M.P."/>
        </authorList>
    </citation>
    <scope>NUCLEOTIDE SEQUENCE [LARGE SCALE GENOMIC DNA]</scope>
    <source>
        <strain evidence="2 3">Fl1</strain>
    </source>
</reference>
<feature type="domain" description="SET" evidence="1">
    <location>
        <begin position="362"/>
        <end position="553"/>
    </location>
</feature>
<gene>
    <name evidence="2" type="ORF">C2857_003026</name>
</gene>
<dbReference type="InterPro" id="IPR011990">
    <property type="entry name" value="TPR-like_helical_dom_sf"/>
</dbReference>
<dbReference type="SMART" id="SM00317">
    <property type="entry name" value="SET"/>
    <property type="match status" value="1"/>
</dbReference>
<dbReference type="Gene3D" id="1.25.40.10">
    <property type="entry name" value="Tetratricopeptide repeat domain"/>
    <property type="match status" value="1"/>
</dbReference>
<dbReference type="EMBL" id="CP031390">
    <property type="protein sequence ID" value="QPH18063.1"/>
    <property type="molecule type" value="Genomic_DNA"/>
</dbReference>
<dbReference type="InterPro" id="IPR053209">
    <property type="entry name" value="Gramillin-biosynth_MTr"/>
</dbReference>
<dbReference type="OrthoDB" id="1028014at2759"/>
<accession>A0A7U3Q255</accession>
<evidence type="ECO:0000259" key="1">
    <source>
        <dbReference type="PROSITE" id="PS50280"/>
    </source>
</evidence>
<dbReference type="PANTHER" id="PTHR47643:SF2">
    <property type="entry name" value="TPR DOMAIN PROTEIN (AFU_ORTHOLOGUE AFUA_5G12710)"/>
    <property type="match status" value="1"/>
</dbReference>
<organism evidence="2 3">
    <name type="scientific">Epichloe festucae (strain Fl1)</name>
    <dbReference type="NCBI Taxonomy" id="877507"/>
    <lineage>
        <taxon>Eukaryota</taxon>
        <taxon>Fungi</taxon>
        <taxon>Dikarya</taxon>
        <taxon>Ascomycota</taxon>
        <taxon>Pezizomycotina</taxon>
        <taxon>Sordariomycetes</taxon>
        <taxon>Hypocreomycetidae</taxon>
        <taxon>Hypocreales</taxon>
        <taxon>Clavicipitaceae</taxon>
        <taxon>Epichloe</taxon>
    </lineage>
</organism>
<dbReference type="PROSITE" id="PS50280">
    <property type="entry name" value="SET"/>
    <property type="match status" value="1"/>
</dbReference>
<dbReference type="SUPFAM" id="SSF48452">
    <property type="entry name" value="TPR-like"/>
    <property type="match status" value="1"/>
</dbReference>
<dbReference type="InterPro" id="IPR001214">
    <property type="entry name" value="SET_dom"/>
</dbReference>
<name>A0A7U3Q255_EPIFF</name>